<feature type="domain" description="ABC transmembrane type-1" evidence="9">
    <location>
        <begin position="60"/>
        <end position="256"/>
    </location>
</feature>
<dbReference type="CDD" id="cd06261">
    <property type="entry name" value="TM_PBP2"/>
    <property type="match status" value="1"/>
</dbReference>
<reference evidence="10 11" key="1">
    <citation type="submission" date="2017-06" db="EMBL/GenBank/DDBJ databases">
        <title>Complete genome sequence of Nitrospirillum amazonense strain CBAmC, an endophytic nitrogen-fixing and plant growth-promoting bacterium, isolated from sugarcane.</title>
        <authorList>
            <person name="Schwab S."/>
            <person name="dos Santos Teixeira K.R."/>
            <person name="Simoes Araujo J.L."/>
            <person name="Soares Vidal M."/>
            <person name="Borges de Freitas H.R."/>
            <person name="Rivello Crivelaro A.L."/>
            <person name="Bueno de Camargo Nunes A."/>
            <person name="dos Santos C.M."/>
            <person name="Palmeira da Silva Rosa D."/>
            <person name="da Silva Padilha D."/>
            <person name="da Silva E."/>
            <person name="Araujo Terra L."/>
            <person name="Soares Mendes V."/>
            <person name="Farinelli L."/>
            <person name="Magalhaes Cruz L."/>
            <person name="Baldani J.I."/>
        </authorList>
    </citation>
    <scope>NUCLEOTIDE SEQUENCE [LARGE SCALE GENOMIC DNA]</scope>
    <source>
        <strain evidence="10 11">CBAmC</strain>
    </source>
</reference>
<dbReference type="Gene3D" id="1.10.3720.10">
    <property type="entry name" value="MetI-like"/>
    <property type="match status" value="1"/>
</dbReference>
<dbReference type="Pfam" id="PF00528">
    <property type="entry name" value="BPD_transp_1"/>
    <property type="match status" value="1"/>
</dbReference>
<dbReference type="InterPro" id="IPR035906">
    <property type="entry name" value="MetI-like_sf"/>
</dbReference>
<keyword evidence="5 8" id="KW-0812">Transmembrane</keyword>
<feature type="transmembrane region" description="Helical" evidence="8">
    <location>
        <begin position="66"/>
        <end position="85"/>
    </location>
</feature>
<keyword evidence="6 8" id="KW-1133">Transmembrane helix</keyword>
<dbReference type="InterPro" id="IPR051789">
    <property type="entry name" value="Bact_Polyamine_Transport"/>
</dbReference>
<keyword evidence="7 8" id="KW-0472">Membrane</keyword>
<evidence type="ECO:0000313" key="10">
    <source>
        <dbReference type="EMBL" id="ASG20881.1"/>
    </source>
</evidence>
<evidence type="ECO:0000313" key="11">
    <source>
        <dbReference type="Proteomes" id="UP000197153"/>
    </source>
</evidence>
<evidence type="ECO:0000259" key="9">
    <source>
        <dbReference type="PROSITE" id="PS50928"/>
    </source>
</evidence>
<sequence>MKKSRLPMVLLGVGLAFLYLPIVLLVVYSFNDNRSLTVWTGASLRWYHELIQDGQMLEAAWLSLRIAFATACGAVVLGTLAGLMLARFGAFRGRALFAGMISAPLVMPEVIMGLALLLLFVSAEQLIGWPAGRGVLTIVLAHITFTMSFVAVVIQSRLVSMDVSLEEAAMDLGARPAKVFFVITLPIIAPAIVSGWLLAFTLSLDDLVITSFVSGPGSTTLPMIVFSSIRLGLKPEINALATIVVAVVATGIGLAGFLEARRARIREREESQAGRV</sequence>
<dbReference type="GO" id="GO:0055085">
    <property type="term" value="P:transmembrane transport"/>
    <property type="evidence" value="ECO:0007669"/>
    <property type="project" value="InterPro"/>
</dbReference>
<keyword evidence="4" id="KW-1003">Cell membrane</keyword>
<evidence type="ECO:0000256" key="3">
    <source>
        <dbReference type="ARBA" id="ARBA00022448"/>
    </source>
</evidence>
<evidence type="ECO:0000256" key="8">
    <source>
        <dbReference type="RuleBase" id="RU363032"/>
    </source>
</evidence>
<feature type="transmembrane region" description="Helical" evidence="8">
    <location>
        <begin position="135"/>
        <end position="158"/>
    </location>
</feature>
<dbReference type="Proteomes" id="UP000197153">
    <property type="component" value="Chromosome 1"/>
</dbReference>
<dbReference type="GO" id="GO:0005886">
    <property type="term" value="C:plasma membrane"/>
    <property type="evidence" value="ECO:0007669"/>
    <property type="project" value="UniProtKB-SubCell"/>
</dbReference>
<evidence type="ECO:0000256" key="2">
    <source>
        <dbReference type="ARBA" id="ARBA00007069"/>
    </source>
</evidence>
<feature type="transmembrane region" description="Helical" evidence="8">
    <location>
        <begin position="237"/>
        <end position="258"/>
    </location>
</feature>
<feature type="transmembrane region" description="Helical" evidence="8">
    <location>
        <begin position="97"/>
        <end position="123"/>
    </location>
</feature>
<accession>A0A248JQW9</accession>
<feature type="transmembrane region" description="Helical" evidence="8">
    <location>
        <begin position="9"/>
        <end position="30"/>
    </location>
</feature>
<dbReference type="KEGG" id="nao:Y958_08695"/>
<dbReference type="PROSITE" id="PS50928">
    <property type="entry name" value="ABC_TM1"/>
    <property type="match status" value="1"/>
</dbReference>
<organism evidence="10 11">
    <name type="scientific">Nitrospirillum viridazoti CBAmc</name>
    <dbReference type="NCBI Taxonomy" id="1441467"/>
    <lineage>
        <taxon>Bacteria</taxon>
        <taxon>Pseudomonadati</taxon>
        <taxon>Pseudomonadota</taxon>
        <taxon>Alphaproteobacteria</taxon>
        <taxon>Rhodospirillales</taxon>
        <taxon>Azospirillaceae</taxon>
        <taxon>Nitrospirillum</taxon>
        <taxon>Nitrospirillum viridazoti</taxon>
    </lineage>
</organism>
<name>A0A248JQW9_9PROT</name>
<keyword evidence="3 8" id="KW-0813">Transport</keyword>
<protein>
    <submittedName>
        <fullName evidence="10">Putrescine ABC transporter permease PotI</fullName>
    </submittedName>
</protein>
<evidence type="ECO:0000256" key="5">
    <source>
        <dbReference type="ARBA" id="ARBA00022692"/>
    </source>
</evidence>
<comment type="subcellular location">
    <subcellularLocation>
        <location evidence="1 8">Cell membrane</location>
        <topology evidence="1 8">Multi-pass membrane protein</topology>
    </subcellularLocation>
</comment>
<dbReference type="InterPro" id="IPR000515">
    <property type="entry name" value="MetI-like"/>
</dbReference>
<dbReference type="RefSeq" id="WP_088871687.1">
    <property type="nucleotide sequence ID" value="NZ_CP022110.1"/>
</dbReference>
<evidence type="ECO:0000256" key="7">
    <source>
        <dbReference type="ARBA" id="ARBA00023136"/>
    </source>
</evidence>
<evidence type="ECO:0000256" key="4">
    <source>
        <dbReference type="ARBA" id="ARBA00022475"/>
    </source>
</evidence>
<evidence type="ECO:0000256" key="6">
    <source>
        <dbReference type="ARBA" id="ARBA00022989"/>
    </source>
</evidence>
<dbReference type="SUPFAM" id="SSF161098">
    <property type="entry name" value="MetI-like"/>
    <property type="match status" value="1"/>
</dbReference>
<gene>
    <name evidence="10" type="ORF">Y958_08695</name>
</gene>
<dbReference type="PANTHER" id="PTHR43848:SF2">
    <property type="entry name" value="PUTRESCINE TRANSPORT SYSTEM PERMEASE PROTEIN POTI"/>
    <property type="match status" value="1"/>
</dbReference>
<proteinExistence type="inferred from homology"/>
<evidence type="ECO:0000256" key="1">
    <source>
        <dbReference type="ARBA" id="ARBA00004651"/>
    </source>
</evidence>
<feature type="transmembrane region" description="Helical" evidence="8">
    <location>
        <begin position="179"/>
        <end position="202"/>
    </location>
</feature>
<dbReference type="EMBL" id="CP022110">
    <property type="protein sequence ID" value="ASG20881.1"/>
    <property type="molecule type" value="Genomic_DNA"/>
</dbReference>
<comment type="similarity">
    <text evidence="2">Belongs to the binding-protein-dependent transport system permease family. CysTW subfamily.</text>
</comment>
<keyword evidence="11" id="KW-1185">Reference proteome</keyword>
<dbReference type="AlphaFoldDB" id="A0A248JQW9"/>
<dbReference type="PANTHER" id="PTHR43848">
    <property type="entry name" value="PUTRESCINE TRANSPORT SYSTEM PERMEASE PROTEIN POTI"/>
    <property type="match status" value="1"/>
</dbReference>